<protein>
    <recommendedName>
        <fullName evidence="1">Glyoxalase/fosfomycin resistance/dioxygenase domain-containing protein</fullName>
    </recommendedName>
</protein>
<keyword evidence="3" id="KW-1185">Reference proteome</keyword>
<gene>
    <name evidence="2" type="ORF">GCM10009560_62570</name>
</gene>
<proteinExistence type="predicted"/>
<accession>A0ABP4B692</accession>
<dbReference type="EMBL" id="BAAAHQ010000040">
    <property type="protein sequence ID" value="GAA0946675.1"/>
    <property type="molecule type" value="Genomic_DNA"/>
</dbReference>
<organism evidence="2 3">
    <name type="scientific">Nonomuraea longicatena</name>
    <dbReference type="NCBI Taxonomy" id="83682"/>
    <lineage>
        <taxon>Bacteria</taxon>
        <taxon>Bacillati</taxon>
        <taxon>Actinomycetota</taxon>
        <taxon>Actinomycetes</taxon>
        <taxon>Streptosporangiales</taxon>
        <taxon>Streptosporangiaceae</taxon>
        <taxon>Nonomuraea</taxon>
    </lineage>
</organism>
<dbReference type="Gene3D" id="3.30.720.120">
    <property type="match status" value="1"/>
</dbReference>
<feature type="domain" description="Glyoxalase/fosfomycin resistance/dioxygenase" evidence="1">
    <location>
        <begin position="20"/>
        <end position="131"/>
    </location>
</feature>
<comment type="caution">
    <text evidence="2">The sequence shown here is derived from an EMBL/GenBank/DDBJ whole genome shotgun (WGS) entry which is preliminary data.</text>
</comment>
<dbReference type="SUPFAM" id="SSF54593">
    <property type="entry name" value="Glyoxalase/Bleomycin resistance protein/Dihydroxybiphenyl dioxygenase"/>
    <property type="match status" value="1"/>
</dbReference>
<evidence type="ECO:0000313" key="3">
    <source>
        <dbReference type="Proteomes" id="UP001501578"/>
    </source>
</evidence>
<dbReference type="RefSeq" id="WP_343953742.1">
    <property type="nucleotide sequence ID" value="NZ_BAAAHQ010000040.1"/>
</dbReference>
<dbReference type="Proteomes" id="UP001501578">
    <property type="component" value="Unassembled WGS sequence"/>
</dbReference>
<sequence length="176" mass="19279">MEMIKQDPEPQGENTVNGFVVVDGCASFIDFLVAVFDATEREEAHTPDFYAGDGTLIHAEVKIGNSLLMVADRKADWPFTPALTQVYVADPEETMRRAVARGATVVTPAAPFYGGYGIARFLDPWRNLWWLFFPEAETSPAAGEESSWEESAEPGPVYTTLLETMVTLADPRAATG</sequence>
<evidence type="ECO:0000313" key="2">
    <source>
        <dbReference type="EMBL" id="GAA0946675.1"/>
    </source>
</evidence>
<reference evidence="3" key="1">
    <citation type="journal article" date="2019" name="Int. J. Syst. Evol. Microbiol.">
        <title>The Global Catalogue of Microorganisms (GCM) 10K type strain sequencing project: providing services to taxonomists for standard genome sequencing and annotation.</title>
        <authorList>
            <consortium name="The Broad Institute Genomics Platform"/>
            <consortium name="The Broad Institute Genome Sequencing Center for Infectious Disease"/>
            <person name="Wu L."/>
            <person name="Ma J."/>
        </authorList>
    </citation>
    <scope>NUCLEOTIDE SEQUENCE [LARGE SCALE GENOMIC DNA]</scope>
    <source>
        <strain evidence="3">JCM 11136</strain>
    </source>
</reference>
<dbReference type="InterPro" id="IPR004360">
    <property type="entry name" value="Glyas_Fos-R_dOase_dom"/>
</dbReference>
<evidence type="ECO:0000259" key="1">
    <source>
        <dbReference type="Pfam" id="PF00903"/>
    </source>
</evidence>
<dbReference type="InterPro" id="IPR029068">
    <property type="entry name" value="Glyas_Bleomycin-R_OHBP_Dase"/>
</dbReference>
<dbReference type="Gene3D" id="3.30.720.110">
    <property type="match status" value="1"/>
</dbReference>
<dbReference type="Pfam" id="PF00903">
    <property type="entry name" value="Glyoxalase"/>
    <property type="match status" value="1"/>
</dbReference>
<name>A0ABP4B692_9ACTN</name>